<keyword evidence="1" id="KW-0472">Membrane</keyword>
<gene>
    <name evidence="2" type="ORF">J2Z20_003017</name>
</gene>
<name>A0ABS4H6D0_9BACL</name>
<feature type="transmembrane region" description="Helical" evidence="1">
    <location>
        <begin position="78"/>
        <end position="99"/>
    </location>
</feature>
<proteinExistence type="predicted"/>
<evidence type="ECO:0000256" key="1">
    <source>
        <dbReference type="SAM" id="Phobius"/>
    </source>
</evidence>
<reference evidence="2 3" key="1">
    <citation type="submission" date="2021-03" db="EMBL/GenBank/DDBJ databases">
        <title>Genomic Encyclopedia of Type Strains, Phase IV (KMG-IV): sequencing the most valuable type-strain genomes for metagenomic binning, comparative biology and taxonomic classification.</title>
        <authorList>
            <person name="Goeker M."/>
        </authorList>
    </citation>
    <scope>NUCLEOTIDE SEQUENCE [LARGE SCALE GENOMIC DNA]</scope>
    <source>
        <strain evidence="2 3">DSM 23491</strain>
    </source>
</reference>
<evidence type="ECO:0000313" key="2">
    <source>
        <dbReference type="EMBL" id="MBP1938099.1"/>
    </source>
</evidence>
<dbReference type="EMBL" id="JAGGKP010000010">
    <property type="protein sequence ID" value="MBP1938099.1"/>
    <property type="molecule type" value="Genomic_DNA"/>
</dbReference>
<dbReference type="RefSeq" id="WP_209851953.1">
    <property type="nucleotide sequence ID" value="NZ_CBCRVE010000004.1"/>
</dbReference>
<keyword evidence="1" id="KW-0812">Transmembrane</keyword>
<accession>A0ABS4H6D0</accession>
<feature type="transmembrane region" description="Helical" evidence="1">
    <location>
        <begin position="40"/>
        <end position="58"/>
    </location>
</feature>
<keyword evidence="1" id="KW-1133">Transmembrane helix</keyword>
<evidence type="ECO:0000313" key="3">
    <source>
        <dbReference type="Proteomes" id="UP001519273"/>
    </source>
</evidence>
<dbReference type="Proteomes" id="UP001519273">
    <property type="component" value="Unassembled WGS sequence"/>
</dbReference>
<organism evidence="2 3">
    <name type="scientific">Paenibacillus sediminis</name>
    <dbReference type="NCBI Taxonomy" id="664909"/>
    <lineage>
        <taxon>Bacteria</taxon>
        <taxon>Bacillati</taxon>
        <taxon>Bacillota</taxon>
        <taxon>Bacilli</taxon>
        <taxon>Bacillales</taxon>
        <taxon>Paenibacillaceae</taxon>
        <taxon>Paenibacillus</taxon>
    </lineage>
</organism>
<sequence>MWKIPENHFERSNKEHSETPWKELTNTLRTGYTVLRGRRILVMLVVSSLLIGAGSEGYDRLWEDNFIISLKFPEIGHLTPAIWFGIISLSGNILCYFIARWARTRLDTSDS</sequence>
<protein>
    <submittedName>
        <fullName evidence="2">Uncharacterized protein</fullName>
    </submittedName>
</protein>
<comment type="caution">
    <text evidence="2">The sequence shown here is derived from an EMBL/GenBank/DDBJ whole genome shotgun (WGS) entry which is preliminary data.</text>
</comment>
<keyword evidence="3" id="KW-1185">Reference proteome</keyword>